<sequence length="104" mass="12136">MIEDIREAIVKGIRKNAEDMLQDKNDNYGILNIKKLAAEIPYWTELPEWEECCVHTYLMIEKIGSGGSGFRKLYSEFLIEASAYLPEIEQYSCITKIEEIHKLY</sequence>
<accession>A0A9X9F3Y5</accession>
<protein>
    <submittedName>
        <fullName evidence="2">DUF4872 domain-containing protein</fullName>
    </submittedName>
</protein>
<proteinExistence type="predicted"/>
<name>A0A9X9F3Y5_BACCE</name>
<reference evidence="2 3" key="1">
    <citation type="journal article" date="2019" name="Environ. Microbiol.">
        <title>An active ?-lactamase is a part of an orchestrated cell wall stress resistance network of Bacillus subtilis and related rhizosphere species.</title>
        <authorList>
            <person name="Bucher T."/>
            <person name="Keren-Paz A."/>
            <person name="Hausser J."/>
            <person name="Olender T."/>
            <person name="Cytryn E."/>
            <person name="Kolodkin-Gal I."/>
        </authorList>
    </citation>
    <scope>NUCLEOTIDE SEQUENCE [LARGE SCALE GENOMIC DNA]</scope>
    <source>
        <strain evidence="2 3">I32</strain>
    </source>
</reference>
<evidence type="ECO:0000259" key="1">
    <source>
        <dbReference type="Pfam" id="PF16169"/>
    </source>
</evidence>
<dbReference type="Pfam" id="PF16169">
    <property type="entry name" value="DUF4872"/>
    <property type="match status" value="1"/>
</dbReference>
<dbReference type="AlphaFoldDB" id="A0A9X9F3Y5"/>
<comment type="caution">
    <text evidence="2">The sequence shown here is derived from an EMBL/GenBank/DDBJ whole genome shotgun (WGS) entry which is preliminary data.</text>
</comment>
<gene>
    <name evidence="2" type="ORF">FC695_27400</name>
</gene>
<dbReference type="Proteomes" id="UP000308444">
    <property type="component" value="Unassembled WGS sequence"/>
</dbReference>
<dbReference type="EMBL" id="SZOH01002353">
    <property type="protein sequence ID" value="TKI95377.1"/>
    <property type="molecule type" value="Genomic_DNA"/>
</dbReference>
<dbReference type="InterPro" id="IPR032369">
    <property type="entry name" value="DUF4872"/>
</dbReference>
<evidence type="ECO:0000313" key="3">
    <source>
        <dbReference type="Proteomes" id="UP000308444"/>
    </source>
</evidence>
<feature type="domain" description="DUF4872" evidence="1">
    <location>
        <begin position="3"/>
        <end position="90"/>
    </location>
</feature>
<organism evidence="2 3">
    <name type="scientific">Bacillus cereus</name>
    <dbReference type="NCBI Taxonomy" id="1396"/>
    <lineage>
        <taxon>Bacteria</taxon>
        <taxon>Bacillati</taxon>
        <taxon>Bacillota</taxon>
        <taxon>Bacilli</taxon>
        <taxon>Bacillales</taxon>
        <taxon>Bacillaceae</taxon>
        <taxon>Bacillus</taxon>
        <taxon>Bacillus cereus group</taxon>
    </lineage>
</organism>
<feature type="non-terminal residue" evidence="2">
    <location>
        <position position="104"/>
    </location>
</feature>
<evidence type="ECO:0000313" key="2">
    <source>
        <dbReference type="EMBL" id="TKI95377.1"/>
    </source>
</evidence>